<reference evidence="4" key="1">
    <citation type="submission" date="2018-05" db="EMBL/GenBank/DDBJ databases">
        <authorList>
            <person name="Lanie J.A."/>
            <person name="Ng W.-L."/>
            <person name="Kazmierczak K.M."/>
            <person name="Andrzejewski T.M."/>
            <person name="Davidsen T.M."/>
            <person name="Wayne K.J."/>
            <person name="Tettelin H."/>
            <person name="Glass J.I."/>
            <person name="Rusch D."/>
            <person name="Podicherti R."/>
            <person name="Tsui H.-C.T."/>
            <person name="Winkler M.E."/>
        </authorList>
    </citation>
    <scope>NUCLEOTIDE SEQUENCE</scope>
</reference>
<accession>A0A381U692</accession>
<dbReference type="InterPro" id="IPR001537">
    <property type="entry name" value="SpoU_MeTrfase"/>
</dbReference>
<evidence type="ECO:0000259" key="3">
    <source>
        <dbReference type="Pfam" id="PF00588"/>
    </source>
</evidence>
<dbReference type="PANTHER" id="PTHR46429:SF1">
    <property type="entry name" value="23S RRNA (GUANOSINE-2'-O-)-METHYLTRANSFERASE RLMB"/>
    <property type="match status" value="1"/>
</dbReference>
<keyword evidence="1" id="KW-0489">Methyltransferase</keyword>
<dbReference type="Pfam" id="PF00588">
    <property type="entry name" value="SpoU_methylase"/>
    <property type="match status" value="1"/>
</dbReference>
<evidence type="ECO:0000256" key="2">
    <source>
        <dbReference type="ARBA" id="ARBA00022679"/>
    </source>
</evidence>
<gene>
    <name evidence="4" type="ORF">METZ01_LOCUS76624</name>
</gene>
<dbReference type="GO" id="GO:0005829">
    <property type="term" value="C:cytosol"/>
    <property type="evidence" value="ECO:0007669"/>
    <property type="project" value="TreeGrafter"/>
</dbReference>
<organism evidence="4">
    <name type="scientific">marine metagenome</name>
    <dbReference type="NCBI Taxonomy" id="408172"/>
    <lineage>
        <taxon>unclassified sequences</taxon>
        <taxon>metagenomes</taxon>
        <taxon>ecological metagenomes</taxon>
    </lineage>
</organism>
<dbReference type="SUPFAM" id="SSF75217">
    <property type="entry name" value="alpha/beta knot"/>
    <property type="match status" value="1"/>
</dbReference>
<dbReference type="GO" id="GO:0003723">
    <property type="term" value="F:RNA binding"/>
    <property type="evidence" value="ECO:0007669"/>
    <property type="project" value="InterPro"/>
</dbReference>
<dbReference type="AlphaFoldDB" id="A0A381U692"/>
<dbReference type="GO" id="GO:0008173">
    <property type="term" value="F:RNA methyltransferase activity"/>
    <property type="evidence" value="ECO:0007669"/>
    <property type="project" value="InterPro"/>
</dbReference>
<dbReference type="GO" id="GO:0006396">
    <property type="term" value="P:RNA processing"/>
    <property type="evidence" value="ECO:0007669"/>
    <property type="project" value="InterPro"/>
</dbReference>
<protein>
    <recommendedName>
        <fullName evidence="3">tRNA/rRNA methyltransferase SpoU type domain-containing protein</fullName>
    </recommendedName>
</protein>
<evidence type="ECO:0000256" key="1">
    <source>
        <dbReference type="ARBA" id="ARBA00022603"/>
    </source>
</evidence>
<feature type="non-terminal residue" evidence="4">
    <location>
        <position position="171"/>
    </location>
</feature>
<feature type="domain" description="tRNA/rRNA methyltransferase SpoU type" evidence="3">
    <location>
        <begin position="25"/>
        <end position="168"/>
    </location>
</feature>
<name>A0A381U692_9ZZZZ</name>
<dbReference type="Gene3D" id="3.40.1280.10">
    <property type="match status" value="1"/>
</dbReference>
<dbReference type="InterPro" id="IPR029026">
    <property type="entry name" value="tRNA_m1G_MTases_N"/>
</dbReference>
<dbReference type="CDD" id="cd18097">
    <property type="entry name" value="SpoU-like"/>
    <property type="match status" value="1"/>
</dbReference>
<dbReference type="InterPro" id="IPR029028">
    <property type="entry name" value="Alpha/beta_knot_MTases"/>
</dbReference>
<evidence type="ECO:0000313" key="4">
    <source>
        <dbReference type="EMBL" id="SVA23770.1"/>
    </source>
</evidence>
<proteinExistence type="predicted"/>
<feature type="non-terminal residue" evidence="4">
    <location>
        <position position="1"/>
    </location>
</feature>
<sequence length="171" mass="19208">MRKLKNVELNRLSLEEFKNSKKTPISIILDNIRSLNNIGSIFRSADAFLVDKIYLCGITAKPPNKDIHKTALGSTDSVNWEYHNNILDLIDSLKKTGLKIISVEQAENATALNNFKYEKNANYAFVFGNEINGISQEVINASDEVVEIPQYGTKHSFNISVSVGIVLWDVY</sequence>
<dbReference type="PANTHER" id="PTHR46429">
    <property type="entry name" value="23S RRNA (GUANOSINE-2'-O-)-METHYLTRANSFERASE RLMB"/>
    <property type="match status" value="1"/>
</dbReference>
<keyword evidence="2" id="KW-0808">Transferase</keyword>
<dbReference type="EMBL" id="UINC01005822">
    <property type="protein sequence ID" value="SVA23770.1"/>
    <property type="molecule type" value="Genomic_DNA"/>
</dbReference>
<dbReference type="GO" id="GO:0032259">
    <property type="term" value="P:methylation"/>
    <property type="evidence" value="ECO:0007669"/>
    <property type="project" value="UniProtKB-KW"/>
</dbReference>
<dbReference type="InterPro" id="IPR004441">
    <property type="entry name" value="rRNA_MeTrfase_TrmH"/>
</dbReference>